<keyword evidence="1" id="KW-0472">Membrane</keyword>
<organism evidence="3 4">
    <name type="scientific">Effrenium voratum</name>
    <dbReference type="NCBI Taxonomy" id="2562239"/>
    <lineage>
        <taxon>Eukaryota</taxon>
        <taxon>Sar</taxon>
        <taxon>Alveolata</taxon>
        <taxon>Dinophyceae</taxon>
        <taxon>Suessiales</taxon>
        <taxon>Symbiodiniaceae</taxon>
        <taxon>Effrenium</taxon>
    </lineage>
</organism>
<reference evidence="3" key="1">
    <citation type="submission" date="2023-08" db="EMBL/GenBank/DDBJ databases">
        <authorList>
            <person name="Chen Y."/>
            <person name="Shah S."/>
            <person name="Dougan E. K."/>
            <person name="Thang M."/>
            <person name="Chan C."/>
        </authorList>
    </citation>
    <scope>NUCLEOTIDE SEQUENCE</scope>
</reference>
<evidence type="ECO:0000313" key="4">
    <source>
        <dbReference type="Proteomes" id="UP001178507"/>
    </source>
</evidence>
<feature type="domain" description="FAD-binding PCMH-type" evidence="2">
    <location>
        <begin position="90"/>
        <end position="255"/>
    </location>
</feature>
<protein>
    <recommendedName>
        <fullName evidence="2">FAD-binding PCMH-type domain-containing protein</fullName>
    </recommendedName>
</protein>
<sequence length="463" mass="51052">MGPSIRALAHSSHPIMAQPQLIAPEQTHGQSRCARCDPCFNAPISCSLGVALVLGGAALFLVNPFLAAAVAVAGLALAYCSVSQACRRRLRLGGWPVSEPGSLQEIQELLRAQDAPLAVGEAWSYHIGLKSVKDQKEKVIALGNNWAGVVAMTETSVRVKSGMLWGELMRELWEVNKAPMDRPAFDQMSLGASVRVAAHGFHVGGWFIDYVLAVQAVERGTGRVAEAKRGEADFWTLCFNEAWVITEVELETQQNRLVRVEGKSQSANASTTQEEVDRYVQAEATEWREAPFVNMSIGGTAINRKWYTLDPVGVDDKDQNCLSYRLSLAWIGVSGIDSLGDAQTIMRTLWLVSTTVSRWLGTANFEFFVQERLNWDQVALTFVKFHATYGGRTDFRERVRNGKAVTALDAVIYPKDIASWFEMVYNQLNLTQGILHPGKYDASSSAGKVRILDFASFWTQISS</sequence>
<dbReference type="InterPro" id="IPR036318">
    <property type="entry name" value="FAD-bd_PCMH-like_sf"/>
</dbReference>
<keyword evidence="4" id="KW-1185">Reference proteome</keyword>
<dbReference type="InterPro" id="IPR016166">
    <property type="entry name" value="FAD-bd_PCMH"/>
</dbReference>
<feature type="transmembrane region" description="Helical" evidence="1">
    <location>
        <begin position="65"/>
        <end position="82"/>
    </location>
</feature>
<dbReference type="InterPro" id="IPR016169">
    <property type="entry name" value="FAD-bd_PCMH_sub2"/>
</dbReference>
<feature type="transmembrane region" description="Helical" evidence="1">
    <location>
        <begin position="40"/>
        <end position="59"/>
    </location>
</feature>
<dbReference type="Gene3D" id="3.30.465.10">
    <property type="match status" value="1"/>
</dbReference>
<keyword evidence="1" id="KW-1133">Transmembrane helix</keyword>
<name>A0AA36II84_9DINO</name>
<evidence type="ECO:0000313" key="3">
    <source>
        <dbReference type="EMBL" id="CAJ1386795.1"/>
    </source>
</evidence>
<dbReference type="Proteomes" id="UP001178507">
    <property type="component" value="Unassembled WGS sequence"/>
</dbReference>
<accession>A0AA36II84</accession>
<evidence type="ECO:0000259" key="2">
    <source>
        <dbReference type="PROSITE" id="PS51387"/>
    </source>
</evidence>
<gene>
    <name evidence="3" type="ORF">EVOR1521_LOCUS12989</name>
</gene>
<dbReference type="SUPFAM" id="SSF56176">
    <property type="entry name" value="FAD-binding/transporter-associated domain-like"/>
    <property type="match status" value="1"/>
</dbReference>
<dbReference type="GO" id="GO:0071949">
    <property type="term" value="F:FAD binding"/>
    <property type="evidence" value="ECO:0007669"/>
    <property type="project" value="InterPro"/>
</dbReference>
<dbReference type="EMBL" id="CAUJNA010001414">
    <property type="protein sequence ID" value="CAJ1386795.1"/>
    <property type="molecule type" value="Genomic_DNA"/>
</dbReference>
<dbReference type="AlphaFoldDB" id="A0AA36II84"/>
<evidence type="ECO:0000256" key="1">
    <source>
        <dbReference type="SAM" id="Phobius"/>
    </source>
</evidence>
<comment type="caution">
    <text evidence="3">The sequence shown here is derived from an EMBL/GenBank/DDBJ whole genome shotgun (WGS) entry which is preliminary data.</text>
</comment>
<keyword evidence="1" id="KW-0812">Transmembrane</keyword>
<dbReference type="PROSITE" id="PS51387">
    <property type="entry name" value="FAD_PCMH"/>
    <property type="match status" value="1"/>
</dbReference>
<proteinExistence type="predicted"/>